<dbReference type="EMBL" id="JANLCK010000002">
    <property type="protein sequence ID" value="MCS5724969.1"/>
    <property type="molecule type" value="Genomic_DNA"/>
</dbReference>
<keyword evidence="1" id="KW-0732">Signal</keyword>
<proteinExistence type="predicted"/>
<keyword evidence="2" id="KW-0449">Lipoprotein</keyword>
<dbReference type="Gene3D" id="3.40.1000.10">
    <property type="entry name" value="Mog1/PsbP, alpha/beta/alpha sandwich"/>
    <property type="match status" value="1"/>
</dbReference>
<dbReference type="AlphaFoldDB" id="A0AA42BU44"/>
<evidence type="ECO:0000256" key="1">
    <source>
        <dbReference type="ARBA" id="ARBA00022729"/>
    </source>
</evidence>
<gene>
    <name evidence="2" type="ORF">N1028_03580</name>
</gene>
<protein>
    <submittedName>
        <fullName evidence="2">LpqN/LpqT family lipoprotein</fullName>
    </submittedName>
</protein>
<dbReference type="InterPro" id="IPR019674">
    <property type="entry name" value="Lipoprotein_LpqN/LpqT-like"/>
</dbReference>
<evidence type="ECO:0000313" key="2">
    <source>
        <dbReference type="EMBL" id="MCS5724969.1"/>
    </source>
</evidence>
<comment type="caution">
    <text evidence="2">The sequence shown here is derived from an EMBL/GenBank/DDBJ whole genome shotgun (WGS) entry which is preliminary data.</text>
</comment>
<dbReference type="RefSeq" id="WP_259525448.1">
    <property type="nucleotide sequence ID" value="NZ_JANLCK010000002.1"/>
</dbReference>
<accession>A0AA42BU44</accession>
<name>A0AA42BU44_9MICO</name>
<dbReference type="Pfam" id="PF10738">
    <property type="entry name" value="Lpp-LpqN"/>
    <property type="match status" value="1"/>
</dbReference>
<organism evidence="2 3">
    <name type="scientific">Herbiconiux oxytropis</name>
    <dbReference type="NCBI Taxonomy" id="2970915"/>
    <lineage>
        <taxon>Bacteria</taxon>
        <taxon>Bacillati</taxon>
        <taxon>Actinomycetota</taxon>
        <taxon>Actinomycetes</taxon>
        <taxon>Micrococcales</taxon>
        <taxon>Microbacteriaceae</taxon>
        <taxon>Herbiconiux</taxon>
    </lineage>
</organism>
<dbReference type="Proteomes" id="UP001165587">
    <property type="component" value="Unassembled WGS sequence"/>
</dbReference>
<keyword evidence="3" id="KW-1185">Reference proteome</keyword>
<sequence length="158" mass="16722">MSNSISFPGDSAPALPSIGLTVPDDWSPLAVAGAVLAAGKKVEQGEFRPNVVVAISRFARGYSLQTAIDAVVGRVESIEGVQELGRDAHEVLGREGFRIEFSYPDPRAGTLMQAVRITVVENGPVADLVQVTATTSGRQATEIWDEIRAIQDSAVTTS</sequence>
<reference evidence="2" key="1">
    <citation type="submission" date="2022-08" db="EMBL/GenBank/DDBJ databases">
        <authorList>
            <person name="Deng Y."/>
            <person name="Han X.-F."/>
            <person name="Zhang Y.-Q."/>
        </authorList>
    </citation>
    <scope>NUCLEOTIDE SEQUENCE</scope>
    <source>
        <strain evidence="2">CPCC 203407</strain>
    </source>
</reference>
<evidence type="ECO:0000313" key="3">
    <source>
        <dbReference type="Proteomes" id="UP001165587"/>
    </source>
</evidence>